<organismHost>
    <name type="scientific">Micromonas pusilla</name>
    <name type="common">Picoplanktonic green alga</name>
    <name type="synonym">Chromulina pusilla</name>
    <dbReference type="NCBI Taxonomy" id="38833"/>
</organismHost>
<dbReference type="EMBL" id="JF974320">
    <property type="protein sequence ID" value="AET84982.1"/>
    <property type="molecule type" value="Genomic_DNA"/>
</dbReference>
<organism evidence="1 2">
    <name type="scientific">Micromonas pusilla virus SP1</name>
    <name type="common">MpV-SP1</name>
    <dbReference type="NCBI Taxonomy" id="373996"/>
    <lineage>
        <taxon>Viruses</taxon>
        <taxon>Varidnaviria</taxon>
        <taxon>Bamfordvirae</taxon>
        <taxon>Nucleocytoviricota</taxon>
        <taxon>Megaviricetes</taxon>
        <taxon>Algavirales</taxon>
        <taxon>Phycodnaviridae</taxon>
        <taxon>Prasinovirus</taxon>
        <taxon>Prasinovirus micromonas</taxon>
    </lineage>
</organism>
<keyword evidence="2" id="KW-1185">Reference proteome</keyword>
<reference evidence="1 2" key="1">
    <citation type="submission" date="2010-12" db="EMBL/GenBank/DDBJ databases">
        <title>The Genome Sequence of Micromonas pusilla virus SP1.</title>
        <authorList>
            <consortium name="The Broad Institute Genome Sequencing Platform"/>
            <person name="Henn M.R."/>
            <person name="Suttle C."/>
            <person name="Winget D."/>
            <person name="Chan A."/>
            <person name="Levin J."/>
            <person name="Malboeuf C."/>
            <person name="Casali M."/>
            <person name="Russ C."/>
            <person name="Lennon N."/>
            <person name="Chapman S.B."/>
            <person name="Erlich R."/>
            <person name="Young S.K."/>
            <person name="Yandava C."/>
            <person name="Zeng Q."/>
            <person name="Alvarado L."/>
            <person name="Anderson S."/>
            <person name="Berlin A."/>
            <person name="Chen Z."/>
            <person name="Freedman E."/>
            <person name="Gellesch M."/>
            <person name="Goldberg J."/>
            <person name="Green L."/>
            <person name="Griggs A."/>
            <person name="Gujja S."/>
            <person name="Heilman E.R."/>
            <person name="Heiman D."/>
            <person name="Hollinger A."/>
            <person name="Howarth C."/>
            <person name="Larson L."/>
            <person name="Mehta T."/>
            <person name="Pearson M."/>
            <person name="Roberts A."/>
            <person name="Ryan E."/>
            <person name="Saif S."/>
            <person name="Shea T."/>
            <person name="Shenoy N."/>
            <person name="Sisk P."/>
            <person name="Stolte C."/>
            <person name="Sykes S."/>
            <person name="White J."/>
            <person name="Haas B."/>
            <person name="Nusbaum C."/>
            <person name="Birren B."/>
        </authorList>
    </citation>
    <scope>NUCLEOTIDE SEQUENCE [LARGE SCALE GENOMIC DNA]</scope>
    <source>
        <strain evidence="1 2">SP1</strain>
    </source>
</reference>
<evidence type="ECO:0000313" key="1">
    <source>
        <dbReference type="EMBL" id="AET84982.1"/>
    </source>
</evidence>
<sequence>MELTPVKLLKNGPAKRTLLKLKGENTSNIDKKDYLESRMNKLTRARELMAIEDASEMAKLYLHAGGVFEKIIRALLRETGKKVTFRCLKTSNKSKLPMKKSGLEYIMIEWMPNNGTNFGHYGIARVSHTRKTVTVYDSMTNSESPFENHFNNVYDGKYKIVTTNKIGRPQPTGGDVKSTPTEFRKHYELTVVPASVRKMFEISQYDELSQHHFCYIESFISFMVDNGLAEPVYKDPRERLLYIKIVVWNLVHKYVPKTKQKGSQWKYFVTNFPYYMVSRTGEDKKLELKTHWRGAYHKKPLRSGVYFQTRKLKLGGDDPSKLSLKDIMKRSKNETWYNLSLGWNVPNSVNIA</sequence>
<proteinExistence type="predicted"/>
<evidence type="ECO:0000313" key="2">
    <source>
        <dbReference type="Proteomes" id="UP000232710"/>
    </source>
</evidence>
<name>G9E6F5_MPSP1</name>
<dbReference type="Proteomes" id="UP000232710">
    <property type="component" value="Segment"/>
</dbReference>
<gene>
    <name evidence="1" type="ORF">MPXG_00184</name>
</gene>
<accession>G9E6F5</accession>
<protein>
    <submittedName>
        <fullName evidence="1">Uncharacterized protein</fullName>
    </submittedName>
</protein>